<dbReference type="EMBL" id="NBNE01017108">
    <property type="protein sequence ID" value="OWY92891.1"/>
    <property type="molecule type" value="Genomic_DNA"/>
</dbReference>
<gene>
    <name evidence="2" type="ORF">PHMEG_00037905</name>
</gene>
<keyword evidence="3" id="KW-1185">Reference proteome</keyword>
<organism evidence="2 3">
    <name type="scientific">Phytophthora megakarya</name>
    <dbReference type="NCBI Taxonomy" id="4795"/>
    <lineage>
        <taxon>Eukaryota</taxon>
        <taxon>Sar</taxon>
        <taxon>Stramenopiles</taxon>
        <taxon>Oomycota</taxon>
        <taxon>Peronosporomycetes</taxon>
        <taxon>Peronosporales</taxon>
        <taxon>Peronosporaceae</taxon>
        <taxon>Phytophthora</taxon>
    </lineage>
</organism>
<evidence type="ECO:0000256" key="1">
    <source>
        <dbReference type="SAM" id="MobiDB-lite"/>
    </source>
</evidence>
<feature type="region of interest" description="Disordered" evidence="1">
    <location>
        <begin position="66"/>
        <end position="109"/>
    </location>
</feature>
<dbReference type="AlphaFoldDB" id="A0A225UIX7"/>
<dbReference type="Proteomes" id="UP000198211">
    <property type="component" value="Unassembled WGS sequence"/>
</dbReference>
<proteinExistence type="predicted"/>
<name>A0A225UIX7_9STRA</name>
<reference evidence="3" key="1">
    <citation type="submission" date="2017-03" db="EMBL/GenBank/DDBJ databases">
        <title>Phytopthora megakarya and P. palmivora, two closely related causual agents of cacao black pod achieved similar genome size and gene model numbers by different mechanisms.</title>
        <authorList>
            <person name="Ali S."/>
            <person name="Shao J."/>
            <person name="Larry D.J."/>
            <person name="Kronmiller B."/>
            <person name="Shen D."/>
            <person name="Strem M.D."/>
            <person name="Melnick R.L."/>
            <person name="Guiltinan M.J."/>
            <person name="Tyler B.M."/>
            <person name="Meinhardt L.W."/>
            <person name="Bailey B.A."/>
        </authorList>
    </citation>
    <scope>NUCLEOTIDE SEQUENCE [LARGE SCALE GENOMIC DNA]</scope>
    <source>
        <strain evidence="3">zdho120</strain>
    </source>
</reference>
<evidence type="ECO:0000313" key="2">
    <source>
        <dbReference type="EMBL" id="OWY92891.1"/>
    </source>
</evidence>
<evidence type="ECO:0000313" key="3">
    <source>
        <dbReference type="Proteomes" id="UP000198211"/>
    </source>
</evidence>
<accession>A0A225UIX7</accession>
<comment type="caution">
    <text evidence="2">The sequence shown here is derived from an EMBL/GenBank/DDBJ whole genome shotgun (WGS) entry which is preliminary data.</text>
</comment>
<sequence length="200" mass="21748">MPIAERSVSFDASADFSDANVDDEGYLEERSHVAKLPEGVVIYVGHSTGMRSLARNLTKEMEEVAGLEPGNDSDDDGLVGETTSTATGKRTSRPSDIRPPINGDTPAPNKVLGRTLELMRTRAQTVRQAMWMKPGAELVVPIDSTSTRQVAQDSVLLHRAMGCGPQNFPSEAALNDWTASNAGTVLLTWNKKLRVSYYIE</sequence>
<protein>
    <submittedName>
        <fullName evidence="2">Uncharacterized protein</fullName>
    </submittedName>
</protein>